<dbReference type="InterPro" id="IPR045350">
    <property type="entry name" value="DUF5968"/>
</dbReference>
<comment type="caution">
    <text evidence="2">The sequence shown here is derived from an EMBL/GenBank/DDBJ whole genome shotgun (WGS) entry which is preliminary data.</text>
</comment>
<feature type="transmembrane region" description="Helical" evidence="1">
    <location>
        <begin position="141"/>
        <end position="161"/>
    </location>
</feature>
<dbReference type="RefSeq" id="WP_069726638.1">
    <property type="nucleotide sequence ID" value="NZ_MDCO01000010.1"/>
</dbReference>
<organism evidence="2 3">
    <name type="scientific">Brachyspira hampsonii</name>
    <dbReference type="NCBI Taxonomy" id="1287055"/>
    <lineage>
        <taxon>Bacteria</taxon>
        <taxon>Pseudomonadati</taxon>
        <taxon>Spirochaetota</taxon>
        <taxon>Spirochaetia</taxon>
        <taxon>Brachyspirales</taxon>
        <taxon>Brachyspiraceae</taxon>
        <taxon>Brachyspira</taxon>
    </lineage>
</organism>
<feature type="transmembrane region" description="Helical" evidence="1">
    <location>
        <begin position="85"/>
        <end position="110"/>
    </location>
</feature>
<sequence length="248" mass="29166">MIFLTLLPYIAVSFILGIIIKFLEHTNIINNICFKLMNHSKLEYDEMYVYVSTYIYWLLMIFFAVIISLVQKQNILFYLCIERKYVIYIFINIFAVISSFEFIMSVISILNRDIKVNTIFNNILLVPSVYMLYSSRRNPKWTLIMFASIIKCLFFNGVIYSAVKMKFSDYSIFFIIFIVSILFSLEEILRVNSIKQALIFTIACFVVTAINTISFEYSGSLIPSIFANISFTLYYFGQFENMGKFYKN</sequence>
<keyword evidence="1" id="KW-1133">Transmembrane helix</keyword>
<keyword evidence="1" id="KW-0472">Membrane</keyword>
<name>A0A1E5NEC2_9SPIR</name>
<feature type="transmembrane region" description="Helical" evidence="1">
    <location>
        <begin position="221"/>
        <end position="237"/>
    </location>
</feature>
<feature type="transmembrane region" description="Helical" evidence="1">
    <location>
        <begin position="167"/>
        <end position="185"/>
    </location>
</feature>
<protein>
    <submittedName>
        <fullName evidence="2">Uncharacterized protein</fullName>
    </submittedName>
</protein>
<gene>
    <name evidence="2" type="ORF">BFL38_06475</name>
</gene>
<evidence type="ECO:0000313" key="3">
    <source>
        <dbReference type="Proteomes" id="UP000095247"/>
    </source>
</evidence>
<evidence type="ECO:0000256" key="1">
    <source>
        <dbReference type="SAM" id="Phobius"/>
    </source>
</evidence>
<feature type="transmembrane region" description="Helical" evidence="1">
    <location>
        <begin position="197"/>
        <end position="215"/>
    </location>
</feature>
<feature type="transmembrane region" description="Helical" evidence="1">
    <location>
        <begin position="6"/>
        <end position="26"/>
    </location>
</feature>
<dbReference type="AlphaFoldDB" id="A0A1E5NEC2"/>
<dbReference type="Pfam" id="PF19393">
    <property type="entry name" value="DUF5968"/>
    <property type="match status" value="1"/>
</dbReference>
<keyword evidence="1" id="KW-0812">Transmembrane</keyword>
<dbReference type="Proteomes" id="UP000095247">
    <property type="component" value="Unassembled WGS sequence"/>
</dbReference>
<feature type="transmembrane region" description="Helical" evidence="1">
    <location>
        <begin position="47"/>
        <end position="70"/>
    </location>
</feature>
<evidence type="ECO:0000313" key="2">
    <source>
        <dbReference type="EMBL" id="OEJ14471.1"/>
    </source>
</evidence>
<accession>A0A1E5NEC2</accession>
<dbReference type="EMBL" id="MDCO01000010">
    <property type="protein sequence ID" value="OEJ14471.1"/>
    <property type="molecule type" value="Genomic_DNA"/>
</dbReference>
<reference evidence="2 3" key="1">
    <citation type="submission" date="2016-08" db="EMBL/GenBank/DDBJ databases">
        <title>Characterization and recognition of Brachyspira hampsonii sp. nov., a novel intestinal spirochete that is pathogenic to pigs.</title>
        <authorList>
            <person name="Mirajkar N."/>
            <person name="La T."/>
            <person name="Phillips N."/>
            <person name="Hampson D."/>
            <person name="Gebhart C."/>
        </authorList>
    </citation>
    <scope>NUCLEOTIDE SEQUENCE [LARGE SCALE GENOMIC DNA]</scope>
    <source>
        <strain evidence="2 3">P280/1</strain>
    </source>
</reference>
<proteinExistence type="predicted"/>